<protein>
    <recommendedName>
        <fullName evidence="3">BrnA antitoxin of type II toxin-antitoxin system</fullName>
    </recommendedName>
</protein>
<keyword evidence="2" id="KW-1185">Reference proteome</keyword>
<evidence type="ECO:0008006" key="3">
    <source>
        <dbReference type="Google" id="ProtNLM"/>
    </source>
</evidence>
<gene>
    <name evidence="1" type="ORF">CEJ45_06870</name>
</gene>
<dbReference type="RefSeq" id="WP_088754422.1">
    <property type="nucleotide sequence ID" value="NZ_NJGV01000005.1"/>
</dbReference>
<evidence type="ECO:0000313" key="1">
    <source>
        <dbReference type="EMBL" id="OWY35533.1"/>
    </source>
</evidence>
<sequence>MPKLKQGTIVPTAAEDVALTKAALADPDAQPLTAAQFATMRPARGRGRPAGSGCKVQVTMRFDQDIVEAFKAGGDGWQSRMNGALREWLAQHKPA</sequence>
<dbReference type="AlphaFoldDB" id="A0A225SWE7"/>
<proteinExistence type="predicted"/>
<dbReference type="Pfam" id="PF14384">
    <property type="entry name" value="BrnA_antitoxin"/>
    <property type="match status" value="1"/>
</dbReference>
<comment type="caution">
    <text evidence="1">The sequence shown here is derived from an EMBL/GenBank/DDBJ whole genome shotgun (WGS) entry which is preliminary data.</text>
</comment>
<dbReference type="InterPro" id="IPR025528">
    <property type="entry name" value="BrnA_antitoxin"/>
</dbReference>
<organism evidence="1 2">
    <name type="scientific">Herbaspirillum aquaticum</name>
    <dbReference type="NCBI Taxonomy" id="568783"/>
    <lineage>
        <taxon>Bacteria</taxon>
        <taxon>Pseudomonadati</taxon>
        <taxon>Pseudomonadota</taxon>
        <taxon>Betaproteobacteria</taxon>
        <taxon>Burkholderiales</taxon>
        <taxon>Oxalobacteraceae</taxon>
        <taxon>Herbaspirillum</taxon>
    </lineage>
</organism>
<dbReference type="EMBL" id="NJGV01000005">
    <property type="protein sequence ID" value="OWY35533.1"/>
    <property type="molecule type" value="Genomic_DNA"/>
</dbReference>
<evidence type="ECO:0000313" key="2">
    <source>
        <dbReference type="Proteomes" id="UP000214747"/>
    </source>
</evidence>
<reference evidence="1 2" key="1">
    <citation type="journal article" date="2010" name="Int. J. Syst. Evol. Microbiol.">
        <title>Reclassification of Herbaspirillum putei as a later heterotypic synonym of Herbaspirillum huttiense, with the description of H. huttiense subsp. huttiense subsp. nov. and H. huttiense subsp. putei subsp. nov., comb. nov., and description of Herbaspirillum aquaticum sp. nov.</title>
        <authorList>
            <person name="Dobritsa A.P."/>
            <person name="Reddy M.C."/>
            <person name="Samadpour M."/>
        </authorList>
    </citation>
    <scope>NUCLEOTIDE SEQUENCE [LARGE SCALE GENOMIC DNA]</scope>
    <source>
        <strain evidence="1 2">IEH 4430</strain>
    </source>
</reference>
<dbReference type="Proteomes" id="UP000214747">
    <property type="component" value="Unassembled WGS sequence"/>
</dbReference>
<name>A0A225SWE7_9BURK</name>
<accession>A0A225SWE7</accession>